<reference evidence="1 2" key="1">
    <citation type="submission" date="2022-10" db="EMBL/GenBank/DDBJ databases">
        <title>Identification of biosynthetic pathway for the production of the potent trypsin inhibitor radiosumin.</title>
        <authorList>
            <person name="Fewer D.P."/>
            <person name="Delbaje E."/>
            <person name="Ouyang X."/>
            <person name="Agostino P.D."/>
            <person name="Wahlsten M."/>
            <person name="Jokela J."/>
            <person name="Permi P."/>
            <person name="Haapaniemi E."/>
            <person name="Koistinen H."/>
        </authorList>
    </citation>
    <scope>NUCLEOTIDE SEQUENCE [LARGE SCALE GENOMIC DNA]</scope>
    <source>
        <strain evidence="1 2">NIES-515</strain>
    </source>
</reference>
<protein>
    <submittedName>
        <fullName evidence="1">Uncharacterized protein</fullName>
    </submittedName>
</protein>
<dbReference type="EMBL" id="JAOWRF010000405">
    <property type="protein sequence ID" value="MCV3217371.1"/>
    <property type="molecule type" value="Genomic_DNA"/>
</dbReference>
<proteinExistence type="predicted"/>
<evidence type="ECO:0000313" key="2">
    <source>
        <dbReference type="Proteomes" id="UP001526143"/>
    </source>
</evidence>
<comment type="caution">
    <text evidence="1">The sequence shown here is derived from an EMBL/GenBank/DDBJ whole genome shotgun (WGS) entry which is preliminary data.</text>
</comment>
<gene>
    <name evidence="1" type="ORF">OGM63_28340</name>
</gene>
<sequence length="94" mass="10752">MNSKLQVFLDRMKNYYHWSNKIEVAKESVFHCAGYILRTRIAIQGVDNNLNIAENARILNYDIVIKGSGNSLEIESDCVVNGNHVSLTMWDEGY</sequence>
<dbReference type="Proteomes" id="UP001526143">
    <property type="component" value="Unassembled WGS sequence"/>
</dbReference>
<accession>A0ABT3B7M4</accession>
<keyword evidence="2" id="KW-1185">Reference proteome</keyword>
<dbReference type="RefSeq" id="WP_263749077.1">
    <property type="nucleotide sequence ID" value="NZ_JAOWRF010000405.1"/>
</dbReference>
<evidence type="ECO:0000313" key="1">
    <source>
        <dbReference type="EMBL" id="MCV3217371.1"/>
    </source>
</evidence>
<name>A0ABT3B7M4_9CYAN</name>
<organism evidence="1 2">
    <name type="scientific">Plectonema radiosum NIES-515</name>
    <dbReference type="NCBI Taxonomy" id="2986073"/>
    <lineage>
        <taxon>Bacteria</taxon>
        <taxon>Bacillati</taxon>
        <taxon>Cyanobacteriota</taxon>
        <taxon>Cyanophyceae</taxon>
        <taxon>Oscillatoriophycideae</taxon>
        <taxon>Oscillatoriales</taxon>
        <taxon>Microcoleaceae</taxon>
        <taxon>Plectonema</taxon>
    </lineage>
</organism>